<evidence type="ECO:0000313" key="2">
    <source>
        <dbReference type="EMBL" id="CAI9551003.1"/>
    </source>
</evidence>
<organism evidence="2 3">
    <name type="scientific">Staurois parvus</name>
    <dbReference type="NCBI Taxonomy" id="386267"/>
    <lineage>
        <taxon>Eukaryota</taxon>
        <taxon>Metazoa</taxon>
        <taxon>Chordata</taxon>
        <taxon>Craniata</taxon>
        <taxon>Vertebrata</taxon>
        <taxon>Euteleostomi</taxon>
        <taxon>Amphibia</taxon>
        <taxon>Batrachia</taxon>
        <taxon>Anura</taxon>
        <taxon>Neobatrachia</taxon>
        <taxon>Ranoidea</taxon>
        <taxon>Ranidae</taxon>
        <taxon>Staurois</taxon>
    </lineage>
</organism>
<accession>A0ABN9BTK7</accession>
<dbReference type="Proteomes" id="UP001162483">
    <property type="component" value="Unassembled WGS sequence"/>
</dbReference>
<name>A0ABN9BTK7_9NEOB</name>
<feature type="non-terminal residue" evidence="2">
    <location>
        <position position="1"/>
    </location>
</feature>
<gene>
    <name evidence="2" type="ORF">SPARVUS_LOCUS3662360</name>
</gene>
<keyword evidence="1" id="KW-0732">Signal</keyword>
<feature type="signal peptide" evidence="1">
    <location>
        <begin position="1"/>
        <end position="27"/>
    </location>
</feature>
<keyword evidence="3" id="KW-1185">Reference proteome</keyword>
<sequence>VSFSFFFFLYVLHVCVFKMHLSDIVNAEYMETRYRECRVLGDQI</sequence>
<dbReference type="EMBL" id="CATNWA010005908">
    <property type="protein sequence ID" value="CAI9551003.1"/>
    <property type="molecule type" value="Genomic_DNA"/>
</dbReference>
<reference evidence="2" key="1">
    <citation type="submission" date="2023-05" db="EMBL/GenBank/DDBJ databases">
        <authorList>
            <person name="Stuckert A."/>
        </authorList>
    </citation>
    <scope>NUCLEOTIDE SEQUENCE</scope>
</reference>
<evidence type="ECO:0000256" key="1">
    <source>
        <dbReference type="SAM" id="SignalP"/>
    </source>
</evidence>
<feature type="chain" id="PRO_5046767983" evidence="1">
    <location>
        <begin position="28"/>
        <end position="44"/>
    </location>
</feature>
<proteinExistence type="predicted"/>
<evidence type="ECO:0000313" key="3">
    <source>
        <dbReference type="Proteomes" id="UP001162483"/>
    </source>
</evidence>
<protein>
    <submittedName>
        <fullName evidence="2">Uncharacterized protein</fullName>
    </submittedName>
</protein>
<comment type="caution">
    <text evidence="2">The sequence shown here is derived from an EMBL/GenBank/DDBJ whole genome shotgun (WGS) entry which is preliminary data.</text>
</comment>